<dbReference type="PANTHER" id="PTHR23502:SF132">
    <property type="entry name" value="POLYAMINE TRANSPORTER 2-RELATED"/>
    <property type="match status" value="1"/>
</dbReference>
<feature type="transmembrane region" description="Helical" evidence="8">
    <location>
        <begin position="165"/>
        <end position="185"/>
    </location>
</feature>
<feature type="transmembrane region" description="Helical" evidence="8">
    <location>
        <begin position="79"/>
        <end position="98"/>
    </location>
</feature>
<comment type="caution">
    <text evidence="8">Lacks conserved residue(s) required for the propagation of feature annotation.</text>
</comment>
<comment type="similarity">
    <text evidence="2 8">Belongs to the major facilitator superfamily. Bcr/CmlA family.</text>
</comment>
<evidence type="ECO:0000313" key="10">
    <source>
        <dbReference type="EMBL" id="MFC3683352.1"/>
    </source>
</evidence>
<keyword evidence="5 8" id="KW-0812">Transmembrane</keyword>
<dbReference type="EMBL" id="JBHRXX010000002">
    <property type="protein sequence ID" value="MFC3683352.1"/>
    <property type="molecule type" value="Genomic_DNA"/>
</dbReference>
<reference evidence="11" key="1">
    <citation type="journal article" date="2019" name="Int. J. Syst. Evol. Microbiol.">
        <title>The Global Catalogue of Microorganisms (GCM) 10K type strain sequencing project: providing services to taxonomists for standard genome sequencing and annotation.</title>
        <authorList>
            <consortium name="The Broad Institute Genomics Platform"/>
            <consortium name="The Broad Institute Genome Sequencing Center for Infectious Disease"/>
            <person name="Wu L."/>
            <person name="Ma J."/>
        </authorList>
    </citation>
    <scope>NUCLEOTIDE SEQUENCE [LARGE SCALE GENOMIC DNA]</scope>
    <source>
        <strain evidence="11">KCTC 42501</strain>
    </source>
</reference>
<feature type="transmembrane region" description="Helical" evidence="8">
    <location>
        <begin position="381"/>
        <end position="397"/>
    </location>
</feature>
<evidence type="ECO:0000313" key="11">
    <source>
        <dbReference type="Proteomes" id="UP001595729"/>
    </source>
</evidence>
<feature type="transmembrane region" description="Helical" evidence="8">
    <location>
        <begin position="252"/>
        <end position="270"/>
    </location>
</feature>
<name>A0ABV7W310_9BURK</name>
<feature type="domain" description="Major facilitator superfamily (MFS) profile" evidence="9">
    <location>
        <begin position="13"/>
        <end position="404"/>
    </location>
</feature>
<keyword evidence="3 8" id="KW-0813">Transport</keyword>
<evidence type="ECO:0000256" key="6">
    <source>
        <dbReference type="ARBA" id="ARBA00022989"/>
    </source>
</evidence>
<dbReference type="Pfam" id="PF07690">
    <property type="entry name" value="MFS_1"/>
    <property type="match status" value="1"/>
</dbReference>
<evidence type="ECO:0000256" key="5">
    <source>
        <dbReference type="ARBA" id="ARBA00022692"/>
    </source>
</evidence>
<dbReference type="InterPro" id="IPR011701">
    <property type="entry name" value="MFS"/>
</dbReference>
<feature type="transmembrane region" description="Helical" evidence="8">
    <location>
        <begin position="217"/>
        <end position="246"/>
    </location>
</feature>
<dbReference type="PROSITE" id="PS50850">
    <property type="entry name" value="MFS"/>
    <property type="match status" value="1"/>
</dbReference>
<organism evidence="10 11">
    <name type="scientific">Hydrogenophaga luteola</name>
    <dbReference type="NCBI Taxonomy" id="1591122"/>
    <lineage>
        <taxon>Bacteria</taxon>
        <taxon>Pseudomonadati</taxon>
        <taxon>Pseudomonadota</taxon>
        <taxon>Betaproteobacteria</taxon>
        <taxon>Burkholderiales</taxon>
        <taxon>Comamonadaceae</taxon>
        <taxon>Hydrogenophaga</taxon>
    </lineage>
</organism>
<dbReference type="RefSeq" id="WP_382172437.1">
    <property type="nucleotide sequence ID" value="NZ_JBHRXX010000002.1"/>
</dbReference>
<dbReference type="InterPro" id="IPR036259">
    <property type="entry name" value="MFS_trans_sf"/>
</dbReference>
<keyword evidence="7 8" id="KW-0472">Membrane</keyword>
<dbReference type="Gene3D" id="1.20.1720.10">
    <property type="entry name" value="Multidrug resistance protein D"/>
    <property type="match status" value="1"/>
</dbReference>
<keyword evidence="8" id="KW-0997">Cell inner membrane</keyword>
<dbReference type="PANTHER" id="PTHR23502">
    <property type="entry name" value="MAJOR FACILITATOR SUPERFAMILY"/>
    <property type="match status" value="1"/>
</dbReference>
<dbReference type="InterPro" id="IPR020846">
    <property type="entry name" value="MFS_dom"/>
</dbReference>
<keyword evidence="11" id="KW-1185">Reference proteome</keyword>
<feature type="transmembrane region" description="Helical" evidence="8">
    <location>
        <begin position="104"/>
        <end position="125"/>
    </location>
</feature>
<evidence type="ECO:0000256" key="4">
    <source>
        <dbReference type="ARBA" id="ARBA00022475"/>
    </source>
</evidence>
<accession>A0ABV7W310</accession>
<dbReference type="SUPFAM" id="SSF103473">
    <property type="entry name" value="MFS general substrate transporter"/>
    <property type="match status" value="1"/>
</dbReference>
<dbReference type="NCBIfam" id="TIGR00710">
    <property type="entry name" value="efflux_Bcr_CflA"/>
    <property type="match status" value="1"/>
</dbReference>
<gene>
    <name evidence="10" type="ORF">ACFOPI_07080</name>
</gene>
<feature type="transmembrane region" description="Helical" evidence="8">
    <location>
        <begin position="137"/>
        <end position="159"/>
    </location>
</feature>
<evidence type="ECO:0000259" key="9">
    <source>
        <dbReference type="PROSITE" id="PS50850"/>
    </source>
</evidence>
<feature type="transmembrane region" description="Helical" evidence="8">
    <location>
        <begin position="49"/>
        <end position="67"/>
    </location>
</feature>
<evidence type="ECO:0000256" key="1">
    <source>
        <dbReference type="ARBA" id="ARBA00004651"/>
    </source>
</evidence>
<evidence type="ECO:0000256" key="8">
    <source>
        <dbReference type="RuleBase" id="RU365088"/>
    </source>
</evidence>
<feature type="transmembrane region" description="Helical" evidence="8">
    <location>
        <begin position="282"/>
        <end position="304"/>
    </location>
</feature>
<feature type="transmembrane region" description="Helical" evidence="8">
    <location>
        <begin position="341"/>
        <end position="361"/>
    </location>
</feature>
<proteinExistence type="inferred from homology"/>
<protein>
    <recommendedName>
        <fullName evidence="8">Bcr/CflA family efflux transporter</fullName>
    </recommendedName>
</protein>
<comment type="subcellular location">
    <subcellularLocation>
        <location evidence="8">Cell inner membrane</location>
        <topology evidence="8">Multi-pass membrane protein</topology>
    </subcellularLocation>
    <subcellularLocation>
        <location evidence="1">Cell membrane</location>
        <topology evidence="1">Multi-pass membrane protein</topology>
    </subcellularLocation>
</comment>
<evidence type="ECO:0000256" key="2">
    <source>
        <dbReference type="ARBA" id="ARBA00006236"/>
    </source>
</evidence>
<dbReference type="InterPro" id="IPR004812">
    <property type="entry name" value="Efflux_drug-R_Bcr/CmlA"/>
</dbReference>
<keyword evidence="4" id="KW-1003">Cell membrane</keyword>
<comment type="caution">
    <text evidence="10">The sequence shown here is derived from an EMBL/GenBank/DDBJ whole genome shotgun (WGS) entry which is preliminary data.</text>
</comment>
<dbReference type="Proteomes" id="UP001595729">
    <property type="component" value="Unassembled WGS sequence"/>
</dbReference>
<keyword evidence="6 8" id="KW-1133">Transmembrane helix</keyword>
<sequence>MSASRSAMSPSLIVLVLSLLLGLQPVTTDLYLPALPSITQGFGASMPQAQLTLTALLLAFGLSQLVWGPLSDRFGRRPVLLVGTALYVLAAVGSTFSASMEQLIVWRILQGIAMGAGVMCARAVVRDLYAPVDGARVMSKGLTGLGVIACASAPIGGLLADLAGWRVALLALAVFGAGTLALLIWRFDETLPQKNPRALEPLTLLRTWGTILRHPTFWAFTLLSATSYGGLFTFLAASSFVFIGVLGLSKTAYGLLMLVMSLSYIVGTFICRRLLQSLGVRITVAIAGGCTLLAGSTMGLLALAGIQHPAAILGPFILFMLGHGVHQPCGQSGAVGPFPQAAGAASAMSGCLMMLTAFFMGGWLGKSLAENPGSVRPLTNGLWFWSVLIALTAWTLVQRHGEVKTPPVRVTSGASDAR</sequence>
<evidence type="ECO:0000256" key="7">
    <source>
        <dbReference type="ARBA" id="ARBA00023136"/>
    </source>
</evidence>
<evidence type="ECO:0000256" key="3">
    <source>
        <dbReference type="ARBA" id="ARBA00022448"/>
    </source>
</evidence>